<dbReference type="AlphaFoldDB" id="A0A4Q2JWC7"/>
<dbReference type="Pfam" id="PF13579">
    <property type="entry name" value="Glyco_trans_4_4"/>
    <property type="match status" value="1"/>
</dbReference>
<comment type="caution">
    <text evidence="5">The sequence shown here is derived from an EMBL/GenBank/DDBJ whole genome shotgun (WGS) entry which is preliminary data.</text>
</comment>
<feature type="domain" description="Glycosyl transferase family 1" evidence="3">
    <location>
        <begin position="256"/>
        <end position="370"/>
    </location>
</feature>
<evidence type="ECO:0000313" key="6">
    <source>
        <dbReference type="Proteomes" id="UP000293345"/>
    </source>
</evidence>
<dbReference type="CDD" id="cd03801">
    <property type="entry name" value="GT4_PimA-like"/>
    <property type="match status" value="1"/>
</dbReference>
<dbReference type="InterPro" id="IPR001296">
    <property type="entry name" value="Glyco_trans_1"/>
</dbReference>
<dbReference type="EMBL" id="SDPW01000001">
    <property type="protein sequence ID" value="RXZ53196.1"/>
    <property type="molecule type" value="Genomic_DNA"/>
</dbReference>
<dbReference type="GO" id="GO:0009103">
    <property type="term" value="P:lipopolysaccharide biosynthetic process"/>
    <property type="evidence" value="ECO:0007669"/>
    <property type="project" value="TreeGrafter"/>
</dbReference>
<keyword evidence="2 5" id="KW-0808">Transferase</keyword>
<evidence type="ECO:0000256" key="1">
    <source>
        <dbReference type="ARBA" id="ARBA00022676"/>
    </source>
</evidence>
<evidence type="ECO:0000259" key="3">
    <source>
        <dbReference type="Pfam" id="PF00534"/>
    </source>
</evidence>
<proteinExistence type="predicted"/>
<dbReference type="Pfam" id="PF00534">
    <property type="entry name" value="Glycos_transf_1"/>
    <property type="match status" value="1"/>
</dbReference>
<gene>
    <name evidence="5" type="ORF">ET524_00770</name>
</gene>
<accession>A0A4Q2JWC7</accession>
<keyword evidence="6" id="KW-1185">Reference proteome</keyword>
<evidence type="ECO:0000256" key="2">
    <source>
        <dbReference type="ARBA" id="ARBA00022679"/>
    </source>
</evidence>
<dbReference type="Gene3D" id="3.40.50.2000">
    <property type="entry name" value="Glycogen Phosphorylase B"/>
    <property type="match status" value="2"/>
</dbReference>
<dbReference type="PANTHER" id="PTHR46401:SF2">
    <property type="entry name" value="GLYCOSYLTRANSFERASE WBBK-RELATED"/>
    <property type="match status" value="1"/>
</dbReference>
<dbReference type="InterPro" id="IPR028098">
    <property type="entry name" value="Glyco_trans_4-like_N"/>
</dbReference>
<sequence>MLIAALSLSRFRKRVNQTHRLPRSVMRILCISAQKPDSTGSGVYLAETVRSMIAQGHEVAVIAGIDRDDVPQLPAGAEFFPVRFRTDALPFPVCGMSDVMPYEATRYRDMTSDMVDAFRSAFAQRIREVLLAFKPDAVICHHLYLVCSVAAEVLDELAGENWSPGWVRSDSPSGKRPCPIWGISHSTDLRQLRNHTLERHRIFDAVRRLDGIMALHEAQKAEIVELFNVDPANVRVVGTGYNAHEFVPSPALRAANPLRVLYVGKLCRAKGVESLVRAFNLLPFDPETVELCLVGGYSDQEQYDRIVEVAKSCSFPVLFHGRVSQDDLVLAYNMSHVFVLPSFFEGLPLVTVEALASGCRAVVTELPGVRPWLETSLPGAPVAFVAPPTIVGTDTPVEEDLPAFEQRLADALADQLREAAKHPLHGTGFDTTAVSWDSLATRMVNLLH</sequence>
<dbReference type="Proteomes" id="UP000293345">
    <property type="component" value="Unassembled WGS sequence"/>
</dbReference>
<feature type="domain" description="Glycosyltransferase subfamily 4-like N-terminal" evidence="4">
    <location>
        <begin position="39"/>
        <end position="240"/>
    </location>
</feature>
<dbReference type="SUPFAM" id="SSF53756">
    <property type="entry name" value="UDP-Glycosyltransferase/glycogen phosphorylase"/>
    <property type="match status" value="1"/>
</dbReference>
<dbReference type="PANTHER" id="PTHR46401">
    <property type="entry name" value="GLYCOSYLTRANSFERASE WBBK-RELATED"/>
    <property type="match status" value="1"/>
</dbReference>
<organism evidence="5 6">
    <name type="scientific">Senegalimassilia faecalis</name>
    <dbReference type="NCBI Taxonomy" id="2509433"/>
    <lineage>
        <taxon>Bacteria</taxon>
        <taxon>Bacillati</taxon>
        <taxon>Actinomycetota</taxon>
        <taxon>Coriobacteriia</taxon>
        <taxon>Coriobacteriales</taxon>
        <taxon>Coriobacteriaceae</taxon>
        <taxon>Senegalimassilia</taxon>
    </lineage>
</organism>
<keyword evidence="1" id="KW-0328">Glycosyltransferase</keyword>
<evidence type="ECO:0000259" key="4">
    <source>
        <dbReference type="Pfam" id="PF13579"/>
    </source>
</evidence>
<name>A0A4Q2JWC7_9ACTN</name>
<dbReference type="GO" id="GO:0016757">
    <property type="term" value="F:glycosyltransferase activity"/>
    <property type="evidence" value="ECO:0007669"/>
    <property type="project" value="UniProtKB-KW"/>
</dbReference>
<reference evidence="5 6" key="1">
    <citation type="submission" date="2019-01" db="EMBL/GenBank/DDBJ databases">
        <title>Senegalimassilia sp. nov. KGMB04484 isolated human feces.</title>
        <authorList>
            <person name="Han K.-I."/>
            <person name="Kim J.-S."/>
            <person name="Lee K.C."/>
            <person name="Suh M.K."/>
            <person name="Eom M.K."/>
            <person name="Lee J.H."/>
            <person name="Park S.-H."/>
            <person name="Kang S.W."/>
            <person name="Park J.-E."/>
            <person name="Oh B.S."/>
            <person name="Yu S.Y."/>
            <person name="Choi S.-H."/>
            <person name="Lee D.H."/>
            <person name="Yoon H."/>
            <person name="Kim B.-Y."/>
            <person name="Lee J.H."/>
            <person name="Lee J.-S."/>
        </authorList>
    </citation>
    <scope>NUCLEOTIDE SEQUENCE [LARGE SCALE GENOMIC DNA]</scope>
    <source>
        <strain evidence="5 6">KGMB04484</strain>
    </source>
</reference>
<evidence type="ECO:0000313" key="5">
    <source>
        <dbReference type="EMBL" id="RXZ53196.1"/>
    </source>
</evidence>
<protein>
    <submittedName>
        <fullName evidence="5">Glycosyltransferase</fullName>
    </submittedName>
</protein>